<accession>A0A383RIQ9</accession>
<protein>
    <submittedName>
        <fullName evidence="2">Uncharacterized protein</fullName>
    </submittedName>
</protein>
<dbReference type="AlphaFoldDB" id="A0A383RIQ9"/>
<gene>
    <name evidence="2" type="ORF">PBLR_14608</name>
</gene>
<feature type="compositionally biased region" description="Basic and acidic residues" evidence="1">
    <location>
        <begin position="1"/>
        <end position="19"/>
    </location>
</feature>
<evidence type="ECO:0000313" key="3">
    <source>
        <dbReference type="Proteomes" id="UP000304148"/>
    </source>
</evidence>
<proteinExistence type="predicted"/>
<evidence type="ECO:0000313" key="2">
    <source>
        <dbReference type="EMBL" id="SYX86186.1"/>
    </source>
</evidence>
<sequence>MSHTEIESEKYQLNKKQERSNGNQLGYDDAGNGYRGRQYSIPVPVHML</sequence>
<reference evidence="3" key="1">
    <citation type="submission" date="2018-08" db="EMBL/GenBank/DDBJ databases">
        <authorList>
            <person name="Chevrot R."/>
        </authorList>
    </citation>
    <scope>NUCLEOTIDE SEQUENCE [LARGE SCALE GENOMIC DNA]</scope>
</reference>
<dbReference type="Proteomes" id="UP000304148">
    <property type="component" value="Chromosome"/>
</dbReference>
<dbReference type="EMBL" id="LS992241">
    <property type="protein sequence ID" value="SYX86186.1"/>
    <property type="molecule type" value="Genomic_DNA"/>
</dbReference>
<organism evidence="2 3">
    <name type="scientific">Paenibacillus alvei</name>
    <name type="common">Bacillus alvei</name>
    <dbReference type="NCBI Taxonomy" id="44250"/>
    <lineage>
        <taxon>Bacteria</taxon>
        <taxon>Bacillati</taxon>
        <taxon>Bacillota</taxon>
        <taxon>Bacilli</taxon>
        <taxon>Bacillales</taxon>
        <taxon>Paenibacillaceae</taxon>
        <taxon>Paenibacillus</taxon>
    </lineage>
</organism>
<name>A0A383RIQ9_PAEAL</name>
<feature type="region of interest" description="Disordered" evidence="1">
    <location>
        <begin position="1"/>
        <end position="39"/>
    </location>
</feature>
<evidence type="ECO:0000256" key="1">
    <source>
        <dbReference type="SAM" id="MobiDB-lite"/>
    </source>
</evidence>